<evidence type="ECO:0000313" key="9">
    <source>
        <dbReference type="RefSeq" id="XP_015513885.2"/>
    </source>
</evidence>
<dbReference type="Proteomes" id="UP000829291">
    <property type="component" value="Chromosome 6"/>
</dbReference>
<accession>A0A6J0BGE6</accession>
<evidence type="ECO:0000256" key="6">
    <source>
        <dbReference type="ARBA" id="ARBA00023136"/>
    </source>
</evidence>
<dbReference type="PANTHER" id="PTHR28492:SF1">
    <property type="entry name" value="UBIQUINOL-CYTOCHROME-C REDUCTASE COMPLEX ASSEMBLY FACTOR 6"/>
    <property type="match status" value="1"/>
</dbReference>
<dbReference type="GO" id="GO:0005743">
    <property type="term" value="C:mitochondrial inner membrane"/>
    <property type="evidence" value="ECO:0007669"/>
    <property type="project" value="UniProtKB-SubCell"/>
</dbReference>
<keyword evidence="2" id="KW-0812">Transmembrane</keyword>
<comment type="similarity">
    <text evidence="7">Belongs to the UQCC6 family.</text>
</comment>
<protein>
    <submittedName>
        <fullName evidence="9">Uncharacterized protein LOC107220013</fullName>
    </submittedName>
</protein>
<evidence type="ECO:0000256" key="1">
    <source>
        <dbReference type="ARBA" id="ARBA00004434"/>
    </source>
</evidence>
<dbReference type="PANTHER" id="PTHR28492">
    <property type="entry name" value="HYPOTHETICAL PROTEIN LOC691921"/>
    <property type="match status" value="1"/>
</dbReference>
<dbReference type="InterPro" id="IPR027858">
    <property type="entry name" value="BRAWNIN"/>
</dbReference>
<evidence type="ECO:0000256" key="4">
    <source>
        <dbReference type="ARBA" id="ARBA00022989"/>
    </source>
</evidence>
<keyword evidence="8" id="KW-1185">Reference proteome</keyword>
<evidence type="ECO:0000256" key="3">
    <source>
        <dbReference type="ARBA" id="ARBA00022792"/>
    </source>
</evidence>
<sequence>MLLKRRSRSFIGRVLDKWPGKKLFERTKSGESKRRWRRSEHTRKRNALEKRKTEFVPKQVGSKKMPAGVSWTRYLTYTGVAMLTMLAGSQTVHHFYRPLDDLDMLIEQEYEKLLKQEKEKS</sequence>
<evidence type="ECO:0000313" key="8">
    <source>
        <dbReference type="Proteomes" id="UP000829291"/>
    </source>
</evidence>
<dbReference type="RefSeq" id="XP_015513885.2">
    <property type="nucleotide sequence ID" value="XM_015658399.2"/>
</dbReference>
<name>A0A6J0BGE6_NEOLC</name>
<reference evidence="9" key="1">
    <citation type="submission" date="2025-08" db="UniProtKB">
        <authorList>
            <consortium name="RefSeq"/>
        </authorList>
    </citation>
    <scope>IDENTIFICATION</scope>
    <source>
        <tissue evidence="9">Thorax and Abdomen</tissue>
    </source>
</reference>
<evidence type="ECO:0000256" key="2">
    <source>
        <dbReference type="ARBA" id="ARBA00022692"/>
    </source>
</evidence>
<dbReference type="GO" id="GO:0034551">
    <property type="term" value="P:mitochondrial respiratory chain complex III assembly"/>
    <property type="evidence" value="ECO:0007669"/>
    <property type="project" value="InterPro"/>
</dbReference>
<keyword evidence="3" id="KW-0999">Mitochondrion inner membrane</keyword>
<organism evidence="9">
    <name type="scientific">Neodiprion lecontei</name>
    <name type="common">Redheaded pine sawfly</name>
    <dbReference type="NCBI Taxonomy" id="441921"/>
    <lineage>
        <taxon>Eukaryota</taxon>
        <taxon>Metazoa</taxon>
        <taxon>Ecdysozoa</taxon>
        <taxon>Arthropoda</taxon>
        <taxon>Hexapoda</taxon>
        <taxon>Insecta</taxon>
        <taxon>Pterygota</taxon>
        <taxon>Neoptera</taxon>
        <taxon>Endopterygota</taxon>
        <taxon>Hymenoptera</taxon>
        <taxon>Tenthredinoidea</taxon>
        <taxon>Diprionidae</taxon>
        <taxon>Diprioninae</taxon>
        <taxon>Neodiprion</taxon>
    </lineage>
</organism>
<evidence type="ECO:0000256" key="5">
    <source>
        <dbReference type="ARBA" id="ARBA00023128"/>
    </source>
</evidence>
<keyword evidence="4" id="KW-1133">Transmembrane helix</keyword>
<dbReference type="OrthoDB" id="6139781at2759"/>
<keyword evidence="6" id="KW-0472">Membrane</keyword>
<comment type="subcellular location">
    <subcellularLocation>
        <location evidence="1">Mitochondrion inner membrane</location>
        <topology evidence="1">Single-pass membrane protein</topology>
    </subcellularLocation>
</comment>
<dbReference type="Pfam" id="PF14990">
    <property type="entry name" value="DUF4516"/>
    <property type="match status" value="1"/>
</dbReference>
<dbReference type="InParanoid" id="A0A6J0BGE6"/>
<gene>
    <name evidence="9" type="primary">LOC107220013</name>
</gene>
<evidence type="ECO:0000256" key="7">
    <source>
        <dbReference type="ARBA" id="ARBA00044944"/>
    </source>
</evidence>
<proteinExistence type="inferred from homology"/>
<dbReference type="KEGG" id="nlo:107220013"/>
<dbReference type="AlphaFoldDB" id="A0A6J0BGE6"/>
<dbReference type="GeneID" id="107220013"/>
<keyword evidence="5" id="KW-0496">Mitochondrion</keyword>